<evidence type="ECO:0000313" key="19">
    <source>
        <dbReference type="Proteomes" id="UP001172457"/>
    </source>
</evidence>
<dbReference type="InterPro" id="IPR017441">
    <property type="entry name" value="Protein_kinase_ATP_BS"/>
</dbReference>
<keyword evidence="11 16" id="KW-0067">ATP-binding</keyword>
<keyword evidence="7" id="KW-0812">Transmembrane</keyword>
<dbReference type="PROSITE" id="PS00108">
    <property type="entry name" value="PROTEIN_KINASE_ST"/>
    <property type="match status" value="1"/>
</dbReference>
<evidence type="ECO:0000256" key="10">
    <source>
        <dbReference type="ARBA" id="ARBA00022777"/>
    </source>
</evidence>
<dbReference type="Gene3D" id="3.30.200.20">
    <property type="entry name" value="Phosphorylase Kinase, domain 1"/>
    <property type="match status" value="1"/>
</dbReference>
<dbReference type="Proteomes" id="UP001172457">
    <property type="component" value="Chromosome 3"/>
</dbReference>
<evidence type="ECO:0000256" key="14">
    <source>
        <dbReference type="ARBA" id="ARBA00023170"/>
    </source>
</evidence>
<dbReference type="InterPro" id="IPR000719">
    <property type="entry name" value="Prot_kinase_dom"/>
</dbReference>
<dbReference type="GO" id="GO:0009506">
    <property type="term" value="C:plasmodesma"/>
    <property type="evidence" value="ECO:0007669"/>
    <property type="project" value="TreeGrafter"/>
</dbReference>
<protein>
    <recommendedName>
        <fullName evidence="17">Protein kinase domain-containing protein</fullName>
    </recommendedName>
</protein>
<comment type="similarity">
    <text evidence="3">In the C-terminal section; belongs to the protein kinase superfamily. Ser/Thr protein kinase family.</text>
</comment>
<evidence type="ECO:0000256" key="12">
    <source>
        <dbReference type="ARBA" id="ARBA00022989"/>
    </source>
</evidence>
<dbReference type="Gene3D" id="1.10.510.10">
    <property type="entry name" value="Transferase(Phosphotransferase) domain 1"/>
    <property type="match status" value="1"/>
</dbReference>
<dbReference type="GO" id="GO:0005524">
    <property type="term" value="F:ATP binding"/>
    <property type="evidence" value="ECO:0007669"/>
    <property type="project" value="UniProtKB-UniRule"/>
</dbReference>
<keyword evidence="19" id="KW-1185">Reference proteome</keyword>
<keyword evidence="6" id="KW-0808">Transferase</keyword>
<evidence type="ECO:0000256" key="11">
    <source>
        <dbReference type="ARBA" id="ARBA00022840"/>
    </source>
</evidence>
<keyword evidence="15" id="KW-0325">Glycoprotein</keyword>
<evidence type="ECO:0000259" key="17">
    <source>
        <dbReference type="PROSITE" id="PS50011"/>
    </source>
</evidence>
<evidence type="ECO:0000256" key="6">
    <source>
        <dbReference type="ARBA" id="ARBA00022679"/>
    </source>
</evidence>
<comment type="caution">
    <text evidence="18">The sequence shown here is derived from an EMBL/GenBank/DDBJ whole genome shotgun (WGS) entry which is preliminary data.</text>
</comment>
<keyword evidence="13" id="KW-0472">Membrane</keyword>
<dbReference type="Pfam" id="PF07714">
    <property type="entry name" value="PK_Tyr_Ser-Thr"/>
    <property type="match status" value="1"/>
</dbReference>
<feature type="binding site" evidence="16">
    <location>
        <position position="56"/>
    </location>
    <ligand>
        <name>ATP</name>
        <dbReference type="ChEBI" id="CHEBI:30616"/>
    </ligand>
</feature>
<accession>A0AA38TVT1</accession>
<evidence type="ECO:0000256" key="7">
    <source>
        <dbReference type="ARBA" id="ARBA00022692"/>
    </source>
</evidence>
<evidence type="ECO:0000256" key="13">
    <source>
        <dbReference type="ARBA" id="ARBA00023136"/>
    </source>
</evidence>
<dbReference type="PROSITE" id="PS00107">
    <property type="entry name" value="PROTEIN_KINASE_ATP"/>
    <property type="match status" value="1"/>
</dbReference>
<reference evidence="18" key="1">
    <citation type="submission" date="2023-03" db="EMBL/GenBank/DDBJ databases">
        <title>Chromosome-scale reference genome and RAD-based genetic map of yellow starthistle (Centaurea solstitialis) reveal putative structural variation and QTLs associated with invader traits.</title>
        <authorList>
            <person name="Reatini B."/>
            <person name="Cang F.A."/>
            <person name="Jiang Q."/>
            <person name="Mckibben M.T.W."/>
            <person name="Barker M.S."/>
            <person name="Rieseberg L.H."/>
            <person name="Dlugosch K.M."/>
        </authorList>
    </citation>
    <scope>NUCLEOTIDE SEQUENCE</scope>
    <source>
        <strain evidence="18">CAN-66</strain>
        <tissue evidence="18">Leaf</tissue>
    </source>
</reference>
<gene>
    <name evidence="18" type="ORF">OSB04_013181</name>
</gene>
<feature type="domain" description="Protein kinase" evidence="17">
    <location>
        <begin position="24"/>
        <end position="315"/>
    </location>
</feature>
<dbReference type="GO" id="GO:0004674">
    <property type="term" value="F:protein serine/threonine kinase activity"/>
    <property type="evidence" value="ECO:0007669"/>
    <property type="project" value="UniProtKB-KW"/>
</dbReference>
<dbReference type="GO" id="GO:0005886">
    <property type="term" value="C:plasma membrane"/>
    <property type="evidence" value="ECO:0007669"/>
    <property type="project" value="UniProtKB-SubCell"/>
</dbReference>
<keyword evidence="9 16" id="KW-0547">Nucleotide-binding</keyword>
<keyword evidence="4" id="KW-1003">Cell membrane</keyword>
<evidence type="ECO:0000256" key="4">
    <source>
        <dbReference type="ARBA" id="ARBA00022475"/>
    </source>
</evidence>
<evidence type="ECO:0000256" key="16">
    <source>
        <dbReference type="PROSITE-ProRule" id="PRU10141"/>
    </source>
</evidence>
<organism evidence="18 19">
    <name type="scientific">Centaurea solstitialis</name>
    <name type="common">yellow star-thistle</name>
    <dbReference type="NCBI Taxonomy" id="347529"/>
    <lineage>
        <taxon>Eukaryota</taxon>
        <taxon>Viridiplantae</taxon>
        <taxon>Streptophyta</taxon>
        <taxon>Embryophyta</taxon>
        <taxon>Tracheophyta</taxon>
        <taxon>Spermatophyta</taxon>
        <taxon>Magnoliopsida</taxon>
        <taxon>eudicotyledons</taxon>
        <taxon>Gunneridae</taxon>
        <taxon>Pentapetalae</taxon>
        <taxon>asterids</taxon>
        <taxon>campanulids</taxon>
        <taxon>Asterales</taxon>
        <taxon>Asteraceae</taxon>
        <taxon>Carduoideae</taxon>
        <taxon>Cardueae</taxon>
        <taxon>Centaureinae</taxon>
        <taxon>Centaurea</taxon>
    </lineage>
</organism>
<dbReference type="GO" id="GO:0002229">
    <property type="term" value="P:defense response to oomycetes"/>
    <property type="evidence" value="ECO:0007669"/>
    <property type="project" value="UniProtKB-ARBA"/>
</dbReference>
<evidence type="ECO:0000256" key="2">
    <source>
        <dbReference type="ARBA" id="ARBA00008536"/>
    </source>
</evidence>
<dbReference type="FunFam" id="1.10.510.10:FF:000240">
    <property type="entry name" value="Lectin-domain containing receptor kinase A4.3"/>
    <property type="match status" value="1"/>
</dbReference>
<evidence type="ECO:0000256" key="3">
    <source>
        <dbReference type="ARBA" id="ARBA00010217"/>
    </source>
</evidence>
<dbReference type="InterPro" id="IPR045272">
    <property type="entry name" value="ANXUR1/2-like"/>
</dbReference>
<proteinExistence type="inferred from homology"/>
<dbReference type="InterPro" id="IPR011009">
    <property type="entry name" value="Kinase-like_dom_sf"/>
</dbReference>
<dbReference type="InterPro" id="IPR008271">
    <property type="entry name" value="Ser/Thr_kinase_AS"/>
</dbReference>
<evidence type="ECO:0000313" key="18">
    <source>
        <dbReference type="EMBL" id="KAJ9558567.1"/>
    </source>
</evidence>
<keyword evidence="12" id="KW-1133">Transmembrane helix</keyword>
<comment type="similarity">
    <text evidence="2">In the N-terminal section; belongs to the leguminous lectin family.</text>
</comment>
<evidence type="ECO:0000256" key="8">
    <source>
        <dbReference type="ARBA" id="ARBA00022729"/>
    </source>
</evidence>
<sequence>MSEMKDLIHLKIPLQAIKDCTQDFNETNYIGKGGYGKVYKGILNWKDYQNLPVAVKQLDVTGFQGSKEFYTEILMLSQYRHKNIVNLIGFCDDGNEMILVYEYASHGSLDTYLSDPSKLGLLSWEKRLDICVGAASALDYLHNHVATNHRLIHRDVKSANILLDENWNAKLSDFGLSKICLANQHNTFVVTHVAGTHGYCDPQYERTGILTKESDVYSFGLVLFEVLCGRLACVFQYKDERRFLQHFARTCYENGELDKIIDHRIREHIMPKSLDMFSAIAYQCLQKTREPRPTIAEVALTLENVSRVQIGAPIIKISNHPPSLAVPIPPPPQPLSPMIRPPPQQPISPTSWGYFFSTNGDTSSGKAYRVSLPYRMDMTRIENLTWVNNRSEERPYDNYFQTLPMQDGGDSYGLEDANILYVPIEDGPGIESFQIIGVANPGRKLLGCGFSVRGTSLCMFQWVRYYQDGTRKYIEGKFLKTPEMEFIAFIRGLRGALAFLKICWAQEFCVLDPRLFHDTGATSPEYVVTADDVDKVVALECIPMDDQGHQGKMLGLFVNE</sequence>
<keyword evidence="14" id="KW-0675">Receptor</keyword>
<dbReference type="SUPFAM" id="SSF56112">
    <property type="entry name" value="Protein kinase-like (PK-like)"/>
    <property type="match status" value="1"/>
</dbReference>
<evidence type="ECO:0000256" key="5">
    <source>
        <dbReference type="ARBA" id="ARBA00022527"/>
    </source>
</evidence>
<dbReference type="SMART" id="SM00220">
    <property type="entry name" value="S_TKc"/>
    <property type="match status" value="1"/>
</dbReference>
<evidence type="ECO:0000256" key="1">
    <source>
        <dbReference type="ARBA" id="ARBA00004251"/>
    </source>
</evidence>
<name>A0AA38TVT1_9ASTR</name>
<dbReference type="FunFam" id="3.30.200.20:FF:000039">
    <property type="entry name" value="receptor-like protein kinase FERONIA"/>
    <property type="match status" value="1"/>
</dbReference>
<keyword evidence="5" id="KW-0723">Serine/threonine-protein kinase</keyword>
<dbReference type="PANTHER" id="PTHR27003">
    <property type="entry name" value="OS07G0166700 PROTEIN"/>
    <property type="match status" value="1"/>
</dbReference>
<dbReference type="GO" id="GO:0004714">
    <property type="term" value="F:transmembrane receptor protein tyrosine kinase activity"/>
    <property type="evidence" value="ECO:0007669"/>
    <property type="project" value="InterPro"/>
</dbReference>
<keyword evidence="8" id="KW-0732">Signal</keyword>
<dbReference type="PANTHER" id="PTHR27003:SF475">
    <property type="entry name" value="PROTEIN KINASE DOMAIN-CONTAINING PROTEIN"/>
    <property type="match status" value="1"/>
</dbReference>
<dbReference type="AlphaFoldDB" id="A0AA38TVT1"/>
<keyword evidence="10" id="KW-0418">Kinase</keyword>
<evidence type="ECO:0000256" key="9">
    <source>
        <dbReference type="ARBA" id="ARBA00022741"/>
    </source>
</evidence>
<dbReference type="PROSITE" id="PS50011">
    <property type="entry name" value="PROTEIN_KINASE_DOM"/>
    <property type="match status" value="1"/>
</dbReference>
<evidence type="ECO:0000256" key="15">
    <source>
        <dbReference type="ARBA" id="ARBA00023180"/>
    </source>
</evidence>
<dbReference type="EMBL" id="JARYMX010000003">
    <property type="protein sequence ID" value="KAJ9558567.1"/>
    <property type="molecule type" value="Genomic_DNA"/>
</dbReference>
<dbReference type="InterPro" id="IPR001245">
    <property type="entry name" value="Ser-Thr/Tyr_kinase_cat_dom"/>
</dbReference>
<comment type="subcellular location">
    <subcellularLocation>
        <location evidence="1">Cell membrane</location>
        <topology evidence="1">Single-pass type I membrane protein</topology>
    </subcellularLocation>
</comment>